<dbReference type="PANTHER" id="PTHR21377:SF0">
    <property type="entry name" value="PROTEIN FAM210B, MITOCHONDRIAL"/>
    <property type="match status" value="1"/>
</dbReference>
<evidence type="ECO:0000259" key="3">
    <source>
        <dbReference type="Pfam" id="PF06916"/>
    </source>
</evidence>
<keyword evidence="2" id="KW-1133">Transmembrane helix</keyword>
<sequence length="313" mass="34480">MFKNIVKPGSIPSIAGRKYQSAVAPKQGRYHEEKLSLPNNIDPNEATRFSTQRSRELNSSSILTHHSNFVDGNKMDRLDITLDNSSSKIGDPHVKYYDSHNAVSLNSVMQSNVPQPFGGLHNYAISQAMPGGGVMSLDKYQAGYMQGTHYTTLRQEFRKNWHQYDDGAGINSGQKNKTITNDESSSRSDAATNAKPNEKPEDTKPLTKRDQLKRAIKEYGSTVIVFHIGISLMSLGSFYLLVSSGLDVAALLDKLGVSAEASGKIMQGASTFVIAYAVHKIFAPVRISITLFSTPFIVRYLRLKGILKPPTPK</sequence>
<dbReference type="InterPro" id="IPR009688">
    <property type="entry name" value="FAM210A/B-like_dom"/>
</dbReference>
<gene>
    <name evidence="5" type="primary">CSON009580</name>
</gene>
<evidence type="ECO:0000313" key="4">
    <source>
        <dbReference type="EMBL" id="SSX03421.1"/>
    </source>
</evidence>
<protein>
    <submittedName>
        <fullName evidence="5">CSON009580 protein</fullName>
    </submittedName>
</protein>
<dbReference type="GO" id="GO:0005739">
    <property type="term" value="C:mitochondrion"/>
    <property type="evidence" value="ECO:0007669"/>
    <property type="project" value="TreeGrafter"/>
</dbReference>
<dbReference type="AlphaFoldDB" id="A0A336M0D1"/>
<dbReference type="PANTHER" id="PTHR21377">
    <property type="entry name" value="PROTEIN FAM210B, MITOCHONDRIAL"/>
    <property type="match status" value="1"/>
</dbReference>
<reference evidence="4" key="1">
    <citation type="submission" date="2018-04" db="EMBL/GenBank/DDBJ databases">
        <authorList>
            <person name="Go L.Y."/>
            <person name="Mitchell J.A."/>
        </authorList>
    </citation>
    <scope>NUCLEOTIDE SEQUENCE</scope>
    <source>
        <tissue evidence="4">Whole organism</tissue>
    </source>
</reference>
<dbReference type="Pfam" id="PF06916">
    <property type="entry name" value="FAM210A-B_dom"/>
    <property type="match status" value="1"/>
</dbReference>
<dbReference type="InterPro" id="IPR045866">
    <property type="entry name" value="FAM210A/B-like"/>
</dbReference>
<keyword evidence="2" id="KW-0472">Membrane</keyword>
<accession>A0A336M0D1</accession>
<name>A0A336M0D1_CULSO</name>
<feature type="domain" description="DUF1279" evidence="3">
    <location>
        <begin position="211"/>
        <end position="296"/>
    </location>
</feature>
<feature type="region of interest" description="Disordered" evidence="1">
    <location>
        <begin position="165"/>
        <end position="209"/>
    </location>
</feature>
<feature type="compositionally biased region" description="Basic and acidic residues" evidence="1">
    <location>
        <begin position="196"/>
        <end position="209"/>
    </location>
</feature>
<keyword evidence="2" id="KW-0812">Transmembrane</keyword>
<feature type="transmembrane region" description="Helical" evidence="2">
    <location>
        <begin position="281"/>
        <end position="301"/>
    </location>
</feature>
<evidence type="ECO:0000256" key="2">
    <source>
        <dbReference type="SAM" id="Phobius"/>
    </source>
</evidence>
<organism evidence="5">
    <name type="scientific">Culicoides sonorensis</name>
    <name type="common">Biting midge</name>
    <dbReference type="NCBI Taxonomy" id="179676"/>
    <lineage>
        <taxon>Eukaryota</taxon>
        <taxon>Metazoa</taxon>
        <taxon>Ecdysozoa</taxon>
        <taxon>Arthropoda</taxon>
        <taxon>Hexapoda</taxon>
        <taxon>Insecta</taxon>
        <taxon>Pterygota</taxon>
        <taxon>Neoptera</taxon>
        <taxon>Endopterygota</taxon>
        <taxon>Diptera</taxon>
        <taxon>Nematocera</taxon>
        <taxon>Chironomoidea</taxon>
        <taxon>Ceratopogonidae</taxon>
        <taxon>Ceratopogoninae</taxon>
        <taxon>Culicoides</taxon>
        <taxon>Monoculicoides</taxon>
    </lineage>
</organism>
<dbReference type="VEuPathDB" id="VectorBase:CSON009580"/>
<feature type="compositionally biased region" description="Polar residues" evidence="1">
    <location>
        <begin position="171"/>
        <end position="195"/>
    </location>
</feature>
<dbReference type="EMBL" id="UFQS01000381">
    <property type="protein sequence ID" value="SSX03421.1"/>
    <property type="molecule type" value="Genomic_DNA"/>
</dbReference>
<evidence type="ECO:0000256" key="1">
    <source>
        <dbReference type="SAM" id="MobiDB-lite"/>
    </source>
</evidence>
<proteinExistence type="predicted"/>
<reference evidence="5" key="2">
    <citation type="submission" date="2018-07" db="EMBL/GenBank/DDBJ databases">
        <authorList>
            <person name="Quirk P.G."/>
            <person name="Krulwich T.A."/>
        </authorList>
    </citation>
    <scope>NUCLEOTIDE SEQUENCE</scope>
</reference>
<dbReference type="EMBL" id="UFQT01000381">
    <property type="protein sequence ID" value="SSX23786.1"/>
    <property type="molecule type" value="Genomic_DNA"/>
</dbReference>
<feature type="transmembrane region" description="Helical" evidence="2">
    <location>
        <begin position="219"/>
        <end position="242"/>
    </location>
</feature>
<evidence type="ECO:0000313" key="5">
    <source>
        <dbReference type="EMBL" id="SSX23786.1"/>
    </source>
</evidence>